<dbReference type="InterPro" id="IPR048528">
    <property type="entry name" value="Lamp2-like_luminal"/>
</dbReference>
<evidence type="ECO:0000256" key="10">
    <source>
        <dbReference type="ARBA" id="ARBA00023018"/>
    </source>
</evidence>
<keyword evidence="27" id="KW-1185">Reference proteome</keyword>
<evidence type="ECO:0000256" key="21">
    <source>
        <dbReference type="SAM" id="MobiDB-lite"/>
    </source>
</evidence>
<evidence type="ECO:0000259" key="24">
    <source>
        <dbReference type="Pfam" id="PF01299"/>
    </source>
</evidence>
<evidence type="ECO:0000256" key="8">
    <source>
        <dbReference type="ARBA" id="ARBA00022753"/>
    </source>
</evidence>
<keyword evidence="12" id="KW-0325">Glycoprotein</keyword>
<dbReference type="GO" id="GO:0072594">
    <property type="term" value="P:establishment of protein localization to organelle"/>
    <property type="evidence" value="ECO:0007669"/>
    <property type="project" value="TreeGrafter"/>
</dbReference>
<dbReference type="CDD" id="cd12087">
    <property type="entry name" value="TM_EGFR-like"/>
    <property type="match status" value="1"/>
</dbReference>
<evidence type="ECO:0000256" key="3">
    <source>
        <dbReference type="ARBA" id="ARBA00004172"/>
    </source>
</evidence>
<comment type="subcellular location">
    <subcellularLocation>
        <location evidence="4">Cell projection</location>
        <location evidence="4">Dendrite</location>
    </subcellularLocation>
    <subcellularLocation>
        <location evidence="17">Cell projection</location>
        <location evidence="17">Growth cone membrane</location>
        <topology evidence="17">Single-pass type I membrane protein</topology>
    </subcellularLocation>
    <subcellularLocation>
        <location evidence="15">Cytoplasmic vesicle</location>
        <location evidence="15">Secretory vesicle</location>
        <location evidence="15">Synaptic vesicle membrane</location>
        <topology evidence="15">Single-pass type I membrane protein</topology>
    </subcellularLocation>
    <subcellularLocation>
        <location evidence="2">Early endosome membrane</location>
        <topology evidence="2">Single-pass type I membrane protein</topology>
    </subcellularLocation>
    <subcellularLocation>
        <location evidence="1">Endoplasmic reticulum-Golgi intermediate compartment membrane</location>
        <topology evidence="1">Single-pass type I membrane protein</topology>
    </subcellularLocation>
    <subcellularLocation>
        <location evidence="20">Membrane</location>
        <topology evidence="20">Single-pass type I membrane protein</topology>
    </subcellularLocation>
    <subcellularLocation>
        <location evidence="3">Recycling endosome</location>
    </subcellularLocation>
</comment>
<feature type="domain" description="Lysosome-associated membrane glycoprotein 2-like transmembrane" evidence="25">
    <location>
        <begin position="295"/>
        <end position="326"/>
    </location>
</feature>
<evidence type="ECO:0000256" key="7">
    <source>
        <dbReference type="ARBA" id="ARBA00022729"/>
    </source>
</evidence>
<evidence type="ECO:0000256" key="17">
    <source>
        <dbReference type="ARBA" id="ARBA00060492"/>
    </source>
</evidence>
<evidence type="ECO:0000256" key="20">
    <source>
        <dbReference type="PROSITE-ProRule" id="PRU00740"/>
    </source>
</evidence>
<dbReference type="PRINTS" id="PR00336">
    <property type="entry name" value="LYSASSOCTDMP"/>
</dbReference>
<dbReference type="Gene3D" id="2.40.160.110">
    <property type="match status" value="1"/>
</dbReference>
<evidence type="ECO:0000256" key="19">
    <source>
        <dbReference type="ARBA" id="ARBA00076257"/>
    </source>
</evidence>
<dbReference type="Proteomes" id="UP000826195">
    <property type="component" value="Unassembled WGS sequence"/>
</dbReference>
<dbReference type="GO" id="GO:0005765">
    <property type="term" value="C:lysosomal membrane"/>
    <property type="evidence" value="ECO:0007669"/>
    <property type="project" value="TreeGrafter"/>
</dbReference>
<organism evidence="26 27">
    <name type="scientific">Cotesia glomerata</name>
    <name type="common">Lepidopteran parasitic wasp</name>
    <name type="synonym">Apanteles glomeratus</name>
    <dbReference type="NCBI Taxonomy" id="32391"/>
    <lineage>
        <taxon>Eukaryota</taxon>
        <taxon>Metazoa</taxon>
        <taxon>Ecdysozoa</taxon>
        <taxon>Arthropoda</taxon>
        <taxon>Hexapoda</taxon>
        <taxon>Insecta</taxon>
        <taxon>Pterygota</taxon>
        <taxon>Neoptera</taxon>
        <taxon>Endopterygota</taxon>
        <taxon>Hymenoptera</taxon>
        <taxon>Apocrita</taxon>
        <taxon>Ichneumonoidea</taxon>
        <taxon>Braconidae</taxon>
        <taxon>Microgastrinae</taxon>
        <taxon>Cotesia</taxon>
    </lineage>
</organism>
<dbReference type="GO" id="GO:0031902">
    <property type="term" value="C:late endosome membrane"/>
    <property type="evidence" value="ECO:0007669"/>
    <property type="project" value="TreeGrafter"/>
</dbReference>
<keyword evidence="11 20" id="KW-0472">Membrane</keyword>
<evidence type="ECO:0000256" key="14">
    <source>
        <dbReference type="ARBA" id="ARBA00023329"/>
    </source>
</evidence>
<feature type="compositionally biased region" description="Pro residues" evidence="21">
    <location>
        <begin position="88"/>
        <end position="115"/>
    </location>
</feature>
<feature type="compositionally biased region" description="Pro residues" evidence="21">
    <location>
        <begin position="50"/>
        <end position="61"/>
    </location>
</feature>
<evidence type="ECO:0000256" key="18">
    <source>
        <dbReference type="ARBA" id="ARBA00074379"/>
    </source>
</evidence>
<dbReference type="GO" id="GO:0005886">
    <property type="term" value="C:plasma membrane"/>
    <property type="evidence" value="ECO:0007669"/>
    <property type="project" value="UniProtKB-SubCell"/>
</dbReference>
<evidence type="ECO:0000256" key="12">
    <source>
        <dbReference type="ARBA" id="ARBA00023180"/>
    </source>
</evidence>
<evidence type="ECO:0000256" key="4">
    <source>
        <dbReference type="ARBA" id="ARBA00004279"/>
    </source>
</evidence>
<evidence type="ECO:0000256" key="23">
    <source>
        <dbReference type="SAM" id="SignalP"/>
    </source>
</evidence>
<feature type="chain" id="PRO_5043563541" description="Lysosome-associated membrane glycoprotein 5" evidence="23">
    <location>
        <begin position="20"/>
        <end position="329"/>
    </location>
</feature>
<reference evidence="26 27" key="1">
    <citation type="journal article" date="2021" name="J. Hered.">
        <title>A chromosome-level genome assembly of the parasitoid wasp, Cotesia glomerata (Hymenoptera: Braconidae).</title>
        <authorList>
            <person name="Pinto B.J."/>
            <person name="Weis J.J."/>
            <person name="Gamble T."/>
            <person name="Ode P.J."/>
            <person name="Paul R."/>
            <person name="Zaspel J.M."/>
        </authorList>
    </citation>
    <scope>NUCLEOTIDE SEQUENCE [LARGE SCALE GENOMIC DNA]</scope>
    <source>
        <strain evidence="26">CgM1</strain>
    </source>
</reference>
<evidence type="ECO:0000256" key="5">
    <source>
        <dbReference type="ARBA" id="ARBA00009644"/>
    </source>
</evidence>
<feature type="compositionally biased region" description="Basic and acidic residues" evidence="21">
    <location>
        <begin position="32"/>
        <end position="46"/>
    </location>
</feature>
<comment type="similarity">
    <text evidence="5 20">Belongs to the LAMP family.</text>
</comment>
<evidence type="ECO:0000256" key="13">
    <source>
        <dbReference type="ARBA" id="ARBA00023273"/>
    </source>
</evidence>
<feature type="signal peptide" evidence="23">
    <location>
        <begin position="1"/>
        <end position="19"/>
    </location>
</feature>
<name>A0AAV7J551_COTGL</name>
<keyword evidence="6 20" id="KW-0812">Transmembrane</keyword>
<evidence type="ECO:0000256" key="22">
    <source>
        <dbReference type="SAM" id="Phobius"/>
    </source>
</evidence>
<keyword evidence="8" id="KW-0967">Endosome</keyword>
<evidence type="ECO:0000256" key="15">
    <source>
        <dbReference type="ARBA" id="ARBA00029428"/>
    </source>
</evidence>
<evidence type="ECO:0000256" key="16">
    <source>
        <dbReference type="ARBA" id="ARBA00053950"/>
    </source>
</evidence>
<keyword evidence="9 22" id="KW-1133">Transmembrane helix</keyword>
<evidence type="ECO:0000256" key="11">
    <source>
        <dbReference type="ARBA" id="ARBA00023136"/>
    </source>
</evidence>
<proteinExistence type="inferred from homology"/>
<dbReference type="Pfam" id="PF01299">
    <property type="entry name" value="Lamp2-like_luminal"/>
    <property type="match status" value="1"/>
</dbReference>
<keyword evidence="14" id="KW-0968">Cytoplasmic vesicle</keyword>
<dbReference type="AlphaFoldDB" id="A0AAV7J551"/>
<evidence type="ECO:0000256" key="6">
    <source>
        <dbReference type="ARBA" id="ARBA00022692"/>
    </source>
</evidence>
<keyword evidence="13" id="KW-0966">Cell projection</keyword>
<dbReference type="Pfam" id="PF21222">
    <property type="entry name" value="Lamp2_2nd"/>
    <property type="match status" value="1"/>
</dbReference>
<evidence type="ECO:0000256" key="2">
    <source>
        <dbReference type="ARBA" id="ARBA00004158"/>
    </source>
</evidence>
<evidence type="ECO:0000256" key="9">
    <source>
        <dbReference type="ARBA" id="ARBA00022989"/>
    </source>
</evidence>
<feature type="transmembrane region" description="Helical" evidence="22">
    <location>
        <begin position="294"/>
        <end position="316"/>
    </location>
</feature>
<comment type="caution">
    <text evidence="20">Lacks conserved residue(s) required for the propagation of feature annotation.</text>
</comment>
<keyword evidence="10" id="KW-0770">Synapse</keyword>
<evidence type="ECO:0000256" key="1">
    <source>
        <dbReference type="ARBA" id="ARBA00004151"/>
    </source>
</evidence>
<feature type="region of interest" description="Disordered" evidence="21">
    <location>
        <begin position="32"/>
        <end position="115"/>
    </location>
</feature>
<evidence type="ECO:0000313" key="27">
    <source>
        <dbReference type="Proteomes" id="UP000826195"/>
    </source>
</evidence>
<evidence type="ECO:0000259" key="25">
    <source>
        <dbReference type="Pfam" id="PF21222"/>
    </source>
</evidence>
<comment type="function">
    <text evidence="16">Plays a role in short-term synaptic plasticity in a subset of GABAergic neurons in the brain.</text>
</comment>
<gene>
    <name evidence="26" type="ORF">KQX54_012277</name>
</gene>
<dbReference type="PROSITE" id="PS51407">
    <property type="entry name" value="LAMP_3"/>
    <property type="match status" value="1"/>
</dbReference>
<dbReference type="EMBL" id="JAHXZJ010000002">
    <property type="protein sequence ID" value="KAH0564475.1"/>
    <property type="molecule type" value="Genomic_DNA"/>
</dbReference>
<comment type="caution">
    <text evidence="26">The sequence shown here is derived from an EMBL/GenBank/DDBJ whole genome shotgun (WGS) entry which is preliminary data.</text>
</comment>
<dbReference type="InterPro" id="IPR048524">
    <property type="entry name" value="Lamp2-like_TM"/>
</dbReference>
<protein>
    <recommendedName>
        <fullName evidence="18">Lysosome-associated membrane glycoprotein 5</fullName>
    </recommendedName>
    <alternativeName>
        <fullName evidence="19">Lysosome-associated membrane protein 5</fullName>
    </alternativeName>
</protein>
<evidence type="ECO:0000313" key="26">
    <source>
        <dbReference type="EMBL" id="KAH0564475.1"/>
    </source>
</evidence>
<dbReference type="InterPro" id="IPR002000">
    <property type="entry name" value="Lysosome-assoc_membr_glycop"/>
</dbReference>
<sequence>MKFSVVLFSVCLLVISVSGDSAEKTGVVEGVVIDKPDVPPEPEKNETTPAPTPTPAPPTTTPPTTTKPTTTTEKTTTTPATTTSTVAPTPPPTPTPTPTPTPAPTPAPTPGPAPAPTTGTWVVNGTNHTTCIMVKMAAQLNVTYLNKDNKTMHQLITLPNNTMSNATGDCGAAEQYIMISWNSSMALNDTVVLHFNKNGTKYSLHHVEANLAPQDLPSYQFKDTLMMIHNTSEYPVAVSNSYRCTKAVKLNLNSNVPNTTAVFEVSDLQFQAFRSDNTTAFGFAEDCAFETQDVVPIAVGCALIALVIIVLIAYLVGRRRSQARGYLSM</sequence>
<dbReference type="PANTHER" id="PTHR11506">
    <property type="entry name" value="LYSOSOME-ASSOCIATED MEMBRANE GLYCOPROTEIN"/>
    <property type="match status" value="1"/>
</dbReference>
<feature type="compositionally biased region" description="Low complexity" evidence="21">
    <location>
        <begin position="62"/>
        <end position="87"/>
    </location>
</feature>
<feature type="domain" description="Lysosome-associated membrane glycoprotein 2-like luminal" evidence="24">
    <location>
        <begin position="116"/>
        <end position="274"/>
    </location>
</feature>
<accession>A0AAV7J551</accession>
<keyword evidence="7 23" id="KW-0732">Signal</keyword>
<dbReference type="PANTHER" id="PTHR11506:SF35">
    <property type="entry name" value="LYSOSOME-ASSOCIATED MEMBRANE GLYCOPROTEIN 5"/>
    <property type="match status" value="1"/>
</dbReference>